<comment type="caution">
    <text evidence="1">The sequence shown here is derived from an EMBL/GenBank/DDBJ whole genome shotgun (WGS) entry which is preliminary data.</text>
</comment>
<dbReference type="EMBL" id="JAHBAY010000003">
    <property type="protein sequence ID" value="MBT0768902.1"/>
    <property type="molecule type" value="Genomic_DNA"/>
</dbReference>
<gene>
    <name evidence="1" type="ORF">KIH74_08195</name>
</gene>
<dbReference type="RefSeq" id="WP_214155202.1">
    <property type="nucleotide sequence ID" value="NZ_JAHBAY010000003.1"/>
</dbReference>
<reference evidence="1 2" key="1">
    <citation type="submission" date="2021-05" db="EMBL/GenBank/DDBJ databases">
        <title>Kineosporia and Streptomyces sp. nov. two new marine actinobacteria isolated from Coral.</title>
        <authorList>
            <person name="Buangrab K."/>
            <person name="Sutthacheep M."/>
            <person name="Yeemin T."/>
            <person name="Harunari E."/>
            <person name="Igarashi Y."/>
            <person name="Kanchanasin P."/>
            <person name="Tanasupawat S."/>
            <person name="Phongsopitanun W."/>
        </authorList>
    </citation>
    <scope>NUCLEOTIDE SEQUENCE [LARGE SCALE GENOMIC DNA]</scope>
    <source>
        <strain evidence="1 2">J2-2</strain>
    </source>
</reference>
<keyword evidence="1" id="KW-0418">Kinase</keyword>
<evidence type="ECO:0000313" key="1">
    <source>
        <dbReference type="EMBL" id="MBT0768902.1"/>
    </source>
</evidence>
<name>A0ABS5TCU8_9ACTN</name>
<dbReference type="SUPFAM" id="SSF52540">
    <property type="entry name" value="P-loop containing nucleoside triphosphate hydrolases"/>
    <property type="match status" value="1"/>
</dbReference>
<dbReference type="Gene3D" id="3.40.50.300">
    <property type="entry name" value="P-loop containing nucleotide triphosphate hydrolases"/>
    <property type="match status" value="1"/>
</dbReference>
<keyword evidence="2" id="KW-1185">Reference proteome</keyword>
<dbReference type="InterPro" id="IPR027417">
    <property type="entry name" value="P-loop_NTPase"/>
</dbReference>
<protein>
    <submittedName>
        <fullName evidence="1">Uridine kinase</fullName>
    </submittedName>
</protein>
<sequence>MIPGSRLWSQQVADHVLRLADHARARRPAGAATTVLAVDGPSGAGKSTLADELFTALGPGLAALVRMEDLYPGWDGLEAATVRLATEVLPPLLRGEPARYARWDWTADRYGPIQDLVPVKEVTIAEGVGAGALLAAPMVSALIVVDAPEQVRHDRAMARDGEGYRPHWQRWAAQEQRYFRSDAPAGRADLLLLPGSVQARGLR</sequence>
<keyword evidence="1" id="KW-0808">Transferase</keyword>
<dbReference type="GO" id="GO:0016301">
    <property type="term" value="F:kinase activity"/>
    <property type="evidence" value="ECO:0007669"/>
    <property type="project" value="UniProtKB-KW"/>
</dbReference>
<evidence type="ECO:0000313" key="2">
    <source>
        <dbReference type="Proteomes" id="UP001197247"/>
    </source>
</evidence>
<accession>A0ABS5TCU8</accession>
<proteinExistence type="predicted"/>
<organism evidence="1 2">
    <name type="scientific">Kineosporia corallincola</name>
    <dbReference type="NCBI Taxonomy" id="2835133"/>
    <lineage>
        <taxon>Bacteria</taxon>
        <taxon>Bacillati</taxon>
        <taxon>Actinomycetota</taxon>
        <taxon>Actinomycetes</taxon>
        <taxon>Kineosporiales</taxon>
        <taxon>Kineosporiaceae</taxon>
        <taxon>Kineosporia</taxon>
    </lineage>
</organism>
<dbReference type="Proteomes" id="UP001197247">
    <property type="component" value="Unassembled WGS sequence"/>
</dbReference>